<dbReference type="PROSITE" id="PS51736">
    <property type="entry name" value="RECOMBINASES_3"/>
    <property type="match status" value="1"/>
</dbReference>
<protein>
    <recommendedName>
        <fullName evidence="5">Recombinase family protein</fullName>
    </recommendedName>
</protein>
<feature type="domain" description="Recombinase" evidence="2">
    <location>
        <begin position="170"/>
        <end position="300"/>
    </location>
</feature>
<dbReference type="InterPro" id="IPR006119">
    <property type="entry name" value="Resolv_N"/>
</dbReference>
<dbReference type="InterPro" id="IPR036162">
    <property type="entry name" value="Resolvase-like_N_sf"/>
</dbReference>
<dbReference type="InterPro" id="IPR038109">
    <property type="entry name" value="DNA_bind_recomb_sf"/>
</dbReference>
<dbReference type="GO" id="GO:0000150">
    <property type="term" value="F:DNA strand exchange activity"/>
    <property type="evidence" value="ECO:0007669"/>
    <property type="project" value="InterPro"/>
</dbReference>
<dbReference type="Proteomes" id="UP001139263">
    <property type="component" value="Unassembled WGS sequence"/>
</dbReference>
<dbReference type="Pfam" id="PF00239">
    <property type="entry name" value="Resolvase"/>
    <property type="match status" value="1"/>
</dbReference>
<organism evidence="3 4">
    <name type="scientific">Sulfoacidibacillus ferrooxidans</name>
    <dbReference type="NCBI Taxonomy" id="2005001"/>
    <lineage>
        <taxon>Bacteria</taxon>
        <taxon>Bacillati</taxon>
        <taxon>Bacillota</taxon>
        <taxon>Bacilli</taxon>
        <taxon>Bacillales</taxon>
        <taxon>Alicyclobacillaceae</taxon>
        <taxon>Sulfoacidibacillus</taxon>
    </lineage>
</organism>
<dbReference type="RefSeq" id="WP_241712077.1">
    <property type="nucleotide sequence ID" value="NZ_JALBUF010000001.1"/>
</dbReference>
<dbReference type="CDD" id="cd00338">
    <property type="entry name" value="Ser_Recombinase"/>
    <property type="match status" value="1"/>
</dbReference>
<dbReference type="PROSITE" id="PS51737">
    <property type="entry name" value="RECOMBINASE_DNA_BIND"/>
    <property type="match status" value="1"/>
</dbReference>
<evidence type="ECO:0000313" key="3">
    <source>
        <dbReference type="EMBL" id="MCI0182487.1"/>
    </source>
</evidence>
<dbReference type="PANTHER" id="PTHR30461">
    <property type="entry name" value="DNA-INVERTASE FROM LAMBDOID PROPHAGE"/>
    <property type="match status" value="1"/>
</dbReference>
<name>A0A9X2ADM1_9BACL</name>
<evidence type="ECO:0000259" key="2">
    <source>
        <dbReference type="PROSITE" id="PS51737"/>
    </source>
</evidence>
<dbReference type="AlphaFoldDB" id="A0A9X2ADM1"/>
<accession>A0A9X2ADM1</accession>
<gene>
    <name evidence="3" type="ORF">MM817_00747</name>
</gene>
<dbReference type="InterPro" id="IPR050639">
    <property type="entry name" value="SSR_resolvase"/>
</dbReference>
<keyword evidence="4" id="KW-1185">Reference proteome</keyword>
<evidence type="ECO:0008006" key="5">
    <source>
        <dbReference type="Google" id="ProtNLM"/>
    </source>
</evidence>
<dbReference type="EMBL" id="JALBUF010000001">
    <property type="protein sequence ID" value="MCI0182487.1"/>
    <property type="molecule type" value="Genomic_DNA"/>
</dbReference>
<evidence type="ECO:0000313" key="4">
    <source>
        <dbReference type="Proteomes" id="UP001139263"/>
    </source>
</evidence>
<dbReference type="PANTHER" id="PTHR30461:SF23">
    <property type="entry name" value="DNA RECOMBINASE-RELATED"/>
    <property type="match status" value="1"/>
</dbReference>
<dbReference type="SMART" id="SM00857">
    <property type="entry name" value="Resolvase"/>
    <property type="match status" value="1"/>
</dbReference>
<dbReference type="Pfam" id="PF07508">
    <property type="entry name" value="Recombinase"/>
    <property type="match status" value="1"/>
</dbReference>
<dbReference type="Gene3D" id="3.90.1750.20">
    <property type="entry name" value="Putative Large Serine Recombinase, Chain B, Domain 2"/>
    <property type="match status" value="1"/>
</dbReference>
<sequence>MANYPINLHAVALYLRKSRADLEAEKRGEGETLSKHRRALYTLAAKYNYPIVDTFEEIVSGERIIDRPEMQLLLHEVEQNRYQAVLCMDIDRLGRGNMMDQGMIQDLFKRTQTLIITPRKVYDLQNEMDEEWSEFEAFMARRELKMITRRMQRGRRQSALEGKSVSRKPPYGYLRDATLHLVPDPVTAPIVQMIYSLAVDGHGAQYISNHLTKLGIKSPNGHDHWDRSTIYSILNNPVYQGHIRWGHYRHQKNTKRNTGYVRTLADEQTRVMTYHAHEPLVDSQMYSRYLEKRSKQPSVPLSKTLTNPLAGLVICALCGRTMMRKKTYNRPHNRLLCATPGCKTRGTHFEWVEQRVLQTVQEMLSGMQLAPDILLTTSHSKQPEFTWFDHHIHQLRAMITQTQKQLVHLHDLLEQGVYDSSTFESRQTLLQQRLLLLEHDLVIATDEREQVVHADTLPLTHNLQDLNPWTLYQMTPSCEFKNKLLKLFITRITYTREKTWKEPDHFHLDIFSRW</sequence>
<dbReference type="InterPro" id="IPR011109">
    <property type="entry name" value="DNA_bind_recombinase_dom"/>
</dbReference>
<dbReference type="GO" id="GO:0003677">
    <property type="term" value="F:DNA binding"/>
    <property type="evidence" value="ECO:0007669"/>
    <property type="project" value="InterPro"/>
</dbReference>
<evidence type="ECO:0000259" key="1">
    <source>
        <dbReference type="PROSITE" id="PS51736"/>
    </source>
</evidence>
<reference evidence="3" key="1">
    <citation type="submission" date="2022-03" db="EMBL/GenBank/DDBJ databases">
        <title>Draft Genome Sequence of Firmicute Strain S0AB, a Heterotrophic Iron/Sulfur-Oxidizing Extreme Acidophile.</title>
        <authorList>
            <person name="Vergara E."/>
            <person name="Pakostova E."/>
            <person name="Johnson D.B."/>
            <person name="Holmes D.S."/>
        </authorList>
    </citation>
    <scope>NUCLEOTIDE SEQUENCE</scope>
    <source>
        <strain evidence="3">S0AB</strain>
    </source>
</reference>
<feature type="domain" description="Resolvase/invertase-type recombinase catalytic" evidence="1">
    <location>
        <begin position="10"/>
        <end position="162"/>
    </location>
</feature>
<dbReference type="Gene3D" id="3.40.50.1390">
    <property type="entry name" value="Resolvase, N-terminal catalytic domain"/>
    <property type="match status" value="1"/>
</dbReference>
<dbReference type="SUPFAM" id="SSF53041">
    <property type="entry name" value="Resolvase-like"/>
    <property type="match status" value="1"/>
</dbReference>
<proteinExistence type="predicted"/>
<comment type="caution">
    <text evidence="3">The sequence shown here is derived from an EMBL/GenBank/DDBJ whole genome shotgun (WGS) entry which is preliminary data.</text>
</comment>